<dbReference type="AlphaFoldDB" id="A0A5B2WIW6"/>
<evidence type="ECO:0000313" key="4">
    <source>
        <dbReference type="Proteomes" id="UP000323454"/>
    </source>
</evidence>
<dbReference type="Gene3D" id="2.80.10.50">
    <property type="match status" value="2"/>
</dbReference>
<dbReference type="Proteomes" id="UP000323454">
    <property type="component" value="Unassembled WGS sequence"/>
</dbReference>
<reference evidence="3 4" key="2">
    <citation type="submission" date="2019-09" db="EMBL/GenBank/DDBJ databases">
        <authorList>
            <person name="Jin C."/>
        </authorList>
    </citation>
    <scope>NUCLEOTIDE SEQUENCE [LARGE SCALE GENOMIC DNA]</scope>
    <source>
        <strain evidence="3 4">AN110305</strain>
    </source>
</reference>
<dbReference type="InterPro" id="IPR017853">
    <property type="entry name" value="GH"/>
</dbReference>
<feature type="domain" description="Ricin B lectin" evidence="2">
    <location>
        <begin position="450"/>
        <end position="587"/>
    </location>
</feature>
<accession>A0A5B2WIW6</accession>
<dbReference type="Pfam" id="PF14200">
    <property type="entry name" value="RicinB_lectin_2"/>
    <property type="match status" value="2"/>
</dbReference>
<keyword evidence="1" id="KW-0732">Signal</keyword>
<sequence length="589" mass="60888">MHHRTPRSTSPRMPRPVRIAALVLALAGTTIGTAATAGNAAPAAAATLVVHANQPFRPVTHVGSGGLYGLDTASVPADNLVQALHPNTFVQMAPGGQQLPNGEPGPGGDALVVAPEAARAGARVVVRMPDWYPNFPYRWVSWNDWLSAVDKQVAAVGSSGAGNISAWEPWNEPDWTWNTNAAGSFDAGWARTCHEVRSKDQTRPIQGPSLSHFDINWLRTFLTDARNTGTLPDVVSWHELGGSASIPGDVAALQSLEAGLGISPRPIAIEEYATTGEVGVPGSLVGYLAKFERAGVNNAELAFWNQYGTLGDTLVSTGGAPNGAYWLYDWYGAMTGNMVTTVPPGPTGLDGAASVSADGSGVSVIFGGGSGATAVTVDGLGGLPALGGTVNVTLEYTPSPGRTTPVSAPVTISRNTYPVVNGAITVPVSMSASDGYHLVITPGGGSTTLAGRYQISNGNSGLVLDTRDGGTGQGTGVVQSTQNNSVTQVWTLVPESGGLYQIQNGASGLVLGITNESTTDGGTALVWGDNGTPDHLWRFVPTGGGQYKIVNYHSGLLLGVTNESTASGAQVLQWEDNGTPDHLWVLTPR</sequence>
<reference evidence="3 4" key="1">
    <citation type="submission" date="2019-09" db="EMBL/GenBank/DDBJ databases">
        <title>Goodfellowia gen. nov., a new genus of the Pseudonocardineae related to Actinoalloteichus, containing Goodfellowia coeruleoviolacea gen. nov., comb. nov. gen. nov., comb. nov.</title>
        <authorList>
            <person name="Labeda D."/>
        </authorList>
    </citation>
    <scope>NUCLEOTIDE SEQUENCE [LARGE SCALE GENOMIC DNA]</scope>
    <source>
        <strain evidence="3 4">AN110305</strain>
    </source>
</reference>
<gene>
    <name evidence="3" type="ORF">F0L68_38635</name>
</gene>
<dbReference type="EMBL" id="VUOB01000091">
    <property type="protein sequence ID" value="KAA2250730.1"/>
    <property type="molecule type" value="Genomic_DNA"/>
</dbReference>
<feature type="signal peptide" evidence="1">
    <location>
        <begin position="1"/>
        <end position="34"/>
    </location>
</feature>
<dbReference type="SUPFAM" id="SSF51445">
    <property type="entry name" value="(Trans)glycosidases"/>
    <property type="match status" value="1"/>
</dbReference>
<organism evidence="3 4">
    <name type="scientific">Solihabitans fulvus</name>
    <dbReference type="NCBI Taxonomy" id="1892852"/>
    <lineage>
        <taxon>Bacteria</taxon>
        <taxon>Bacillati</taxon>
        <taxon>Actinomycetota</taxon>
        <taxon>Actinomycetes</taxon>
        <taxon>Pseudonocardiales</taxon>
        <taxon>Pseudonocardiaceae</taxon>
        <taxon>Solihabitans</taxon>
    </lineage>
</organism>
<dbReference type="InterPro" id="IPR000772">
    <property type="entry name" value="Ricin_B_lectin"/>
</dbReference>
<evidence type="ECO:0000313" key="3">
    <source>
        <dbReference type="EMBL" id="KAA2250730.1"/>
    </source>
</evidence>
<proteinExistence type="predicted"/>
<name>A0A5B2WIW6_9PSEU</name>
<evidence type="ECO:0000259" key="2">
    <source>
        <dbReference type="SMART" id="SM00458"/>
    </source>
</evidence>
<dbReference type="Gene3D" id="3.20.20.80">
    <property type="entry name" value="Glycosidases"/>
    <property type="match status" value="1"/>
</dbReference>
<comment type="caution">
    <text evidence="3">The sequence shown here is derived from an EMBL/GenBank/DDBJ whole genome shotgun (WGS) entry which is preliminary data.</text>
</comment>
<dbReference type="SMART" id="SM00458">
    <property type="entry name" value="RICIN"/>
    <property type="match status" value="1"/>
</dbReference>
<feature type="chain" id="PRO_5038556474" evidence="1">
    <location>
        <begin position="35"/>
        <end position="589"/>
    </location>
</feature>
<protein>
    <submittedName>
        <fullName evidence="3">RICIN domain-containing protein</fullName>
    </submittedName>
</protein>
<dbReference type="CDD" id="cd00161">
    <property type="entry name" value="beta-trefoil_Ricin-like"/>
    <property type="match status" value="1"/>
</dbReference>
<dbReference type="OrthoDB" id="9760056at2"/>
<dbReference type="InterPro" id="IPR035992">
    <property type="entry name" value="Ricin_B-like_lectins"/>
</dbReference>
<dbReference type="SUPFAM" id="SSF50370">
    <property type="entry name" value="Ricin B-like lectins"/>
    <property type="match status" value="1"/>
</dbReference>
<dbReference type="PROSITE" id="PS50231">
    <property type="entry name" value="RICIN_B_LECTIN"/>
    <property type="match status" value="1"/>
</dbReference>
<evidence type="ECO:0000256" key="1">
    <source>
        <dbReference type="SAM" id="SignalP"/>
    </source>
</evidence>
<keyword evidence="4" id="KW-1185">Reference proteome</keyword>